<evidence type="ECO:0000313" key="8">
    <source>
        <dbReference type="Proteomes" id="UP000594263"/>
    </source>
</evidence>
<dbReference type="GO" id="GO:0030366">
    <property type="term" value="F:molybdopterin synthase activity"/>
    <property type="evidence" value="ECO:0007669"/>
    <property type="project" value="UniProtKB-UniRule"/>
</dbReference>
<dbReference type="GO" id="GO:1990133">
    <property type="term" value="C:molybdopterin adenylyltransferase complex"/>
    <property type="evidence" value="ECO:0007669"/>
    <property type="project" value="TreeGrafter"/>
</dbReference>
<evidence type="ECO:0000256" key="5">
    <source>
        <dbReference type="ARBA" id="ARBA00023150"/>
    </source>
</evidence>
<dbReference type="NCBIfam" id="TIGR01682">
    <property type="entry name" value="moaD"/>
    <property type="match status" value="1"/>
</dbReference>
<evidence type="ECO:0000256" key="2">
    <source>
        <dbReference type="ARBA" id="ARBA00022490"/>
    </source>
</evidence>
<organism evidence="7 8">
    <name type="scientific">Kalanchoe fedtschenkoi</name>
    <name type="common">Lavender scallops</name>
    <name type="synonym">South American air plant</name>
    <dbReference type="NCBI Taxonomy" id="63787"/>
    <lineage>
        <taxon>Eukaryota</taxon>
        <taxon>Viridiplantae</taxon>
        <taxon>Streptophyta</taxon>
        <taxon>Embryophyta</taxon>
        <taxon>Tracheophyta</taxon>
        <taxon>Spermatophyta</taxon>
        <taxon>Magnoliopsida</taxon>
        <taxon>eudicotyledons</taxon>
        <taxon>Gunneridae</taxon>
        <taxon>Pentapetalae</taxon>
        <taxon>Saxifragales</taxon>
        <taxon>Crassulaceae</taxon>
        <taxon>Kalanchoe</taxon>
    </lineage>
</organism>
<keyword evidence="4 6" id="KW-0547">Nucleotide-binding</keyword>
<dbReference type="InterPro" id="IPR028887">
    <property type="entry name" value="MOCS2A_euk"/>
</dbReference>
<dbReference type="GO" id="GO:0000166">
    <property type="term" value="F:nucleotide binding"/>
    <property type="evidence" value="ECO:0007669"/>
    <property type="project" value="UniProtKB-KW"/>
</dbReference>
<dbReference type="InterPro" id="IPR016155">
    <property type="entry name" value="Mopterin_synth/thiamin_S_b"/>
</dbReference>
<keyword evidence="8" id="KW-1185">Reference proteome</keyword>
<dbReference type="AlphaFoldDB" id="A0A7N0RCJ5"/>
<dbReference type="Pfam" id="PF02597">
    <property type="entry name" value="ThiS"/>
    <property type="match status" value="1"/>
</dbReference>
<dbReference type="UniPathway" id="UPA00344"/>
<dbReference type="PANTHER" id="PTHR33359:SF1">
    <property type="entry name" value="MOLYBDOPTERIN SYNTHASE SULFUR CARRIER SUBUNIT"/>
    <property type="match status" value="1"/>
</dbReference>
<dbReference type="GO" id="GO:0009734">
    <property type="term" value="P:auxin-activated signaling pathway"/>
    <property type="evidence" value="ECO:0007669"/>
    <property type="project" value="EnsemblPlants"/>
</dbReference>
<evidence type="ECO:0000256" key="3">
    <source>
        <dbReference type="ARBA" id="ARBA00022553"/>
    </source>
</evidence>
<dbReference type="Proteomes" id="UP000594263">
    <property type="component" value="Unplaced"/>
</dbReference>
<dbReference type="InterPro" id="IPR012675">
    <property type="entry name" value="Beta-grasp_dom_sf"/>
</dbReference>
<dbReference type="CDD" id="cd00754">
    <property type="entry name" value="Ubl_MoaD"/>
    <property type="match status" value="1"/>
</dbReference>
<dbReference type="SUPFAM" id="SSF54285">
    <property type="entry name" value="MoaD/ThiS"/>
    <property type="match status" value="1"/>
</dbReference>
<dbReference type="OMA" id="HVLFFAK"/>
<comment type="similarity">
    <text evidence="6">Belongs to the MoaD family. MOCS2A subfamily.</text>
</comment>
<name>A0A7N0RCJ5_KALFE</name>
<keyword evidence="5 6" id="KW-0501">Molybdenum cofactor biosynthesis</keyword>
<comment type="subunit">
    <text evidence="6">Heterotetramer; composed of 2 small (MOCS2A) and 2 large (MOCS2B) subunits.</text>
</comment>
<comment type="function">
    <text evidence="6">Acts as a sulfur carrier required for molybdopterin biosynthesis. Component of the molybdopterin synthase complex that catalyzes the conversion of precursor Z into molybdopterin by mediating the incorporation of 2 sulfur atoms into precursor Z to generate a dithiolene group. In the complex, serves as sulfur donor by being thiocarboxylated (-COSH) at its C-terminus by MOCS3. After interaction with MOCS2B, the sulfur is then transferred to precursor Z to form molybdopterin.</text>
</comment>
<dbReference type="Gramene" id="Kaladp0008s0190.1.v1.1">
    <property type="protein sequence ID" value="Kaladp0008s0190.1.v1.1"/>
    <property type="gene ID" value="Kaladp0008s0190.v1.1"/>
</dbReference>
<dbReference type="GO" id="GO:1990140">
    <property type="term" value="C:molybdopterin synthase complex"/>
    <property type="evidence" value="ECO:0007669"/>
    <property type="project" value="UniProtKB-UniRule"/>
</dbReference>
<dbReference type="Gene3D" id="3.10.20.30">
    <property type="match status" value="1"/>
</dbReference>
<protein>
    <recommendedName>
        <fullName evidence="6">Molybdopterin synthase sulfur carrier subunit</fullName>
    </recommendedName>
    <alternativeName>
        <fullName evidence="6">Molybdenum cofactor synthesis protein 2 small subunit</fullName>
    </alternativeName>
    <alternativeName>
        <fullName evidence="6">Molybdenum cofactor synthesis protein 2A</fullName>
        <shortName evidence="6">MOCS2A</shortName>
    </alternativeName>
    <alternativeName>
        <fullName evidence="6">Sulfur carrier protein MOCS2A</fullName>
    </alternativeName>
</protein>
<reference evidence="7" key="1">
    <citation type="submission" date="2021-01" db="UniProtKB">
        <authorList>
            <consortium name="EnsemblPlants"/>
        </authorList>
    </citation>
    <scope>IDENTIFICATION</scope>
</reference>
<evidence type="ECO:0000256" key="4">
    <source>
        <dbReference type="ARBA" id="ARBA00022741"/>
    </source>
</evidence>
<feature type="modified residue" description="1-thioglycine; alternate" evidence="6">
    <location>
        <position position="124"/>
    </location>
</feature>
<comment type="PTM">
    <text evidence="6">C-terminal thiocarboxylation occurs in 2 steps, it is first acyl-adenylated (-COAMP) via the hesA/moeB/thiF part of MOCS3, then thiocarboxylated (-COSH) via the rhodanese domain of MOCS3.</text>
</comment>
<dbReference type="HAMAP" id="MF_03051">
    <property type="entry name" value="MOCS2A"/>
    <property type="match status" value="1"/>
</dbReference>
<evidence type="ECO:0000256" key="6">
    <source>
        <dbReference type="HAMAP-Rule" id="MF_03051"/>
    </source>
</evidence>
<dbReference type="FunFam" id="3.10.20.30:FF:000010">
    <property type="entry name" value="Molybdopterin synthase sulfur carrier subunit"/>
    <property type="match status" value="1"/>
</dbReference>
<sequence>MQPVILPTDFTITEPQVAVMDSVEGEIQPQEVSSAATESGSSSIEVKVLFFARARDITGVGHMPLQVSAGSTACDCLDKVVAKFPSLAEIRECMVLAVNEEYAPGSIIVEQGDELALIPPISGG</sequence>
<dbReference type="GO" id="GO:0006777">
    <property type="term" value="P:Mo-molybdopterin cofactor biosynthetic process"/>
    <property type="evidence" value="ECO:0007669"/>
    <property type="project" value="UniProtKB-UniRule"/>
</dbReference>
<evidence type="ECO:0000313" key="7">
    <source>
        <dbReference type="EnsemblPlants" id="Kaladp0008s0190.1.v1.1"/>
    </source>
</evidence>
<feature type="modified residue" description="Glycyl adenylate; alternate" evidence="6">
    <location>
        <position position="124"/>
    </location>
</feature>
<evidence type="ECO:0000256" key="1">
    <source>
        <dbReference type="ARBA" id="ARBA00005046"/>
    </source>
</evidence>
<comment type="pathway">
    <text evidence="1 6">Cofactor biosynthesis; molybdopterin biosynthesis.</text>
</comment>
<dbReference type="EnsemblPlants" id="Kaladp0008s0190.1.v1.1">
    <property type="protein sequence ID" value="Kaladp0008s0190.1.v1.1"/>
    <property type="gene ID" value="Kaladp0008s0190.v1.1"/>
</dbReference>
<dbReference type="InterPro" id="IPR044672">
    <property type="entry name" value="MOCS2A"/>
</dbReference>
<comment type="subcellular location">
    <subcellularLocation>
        <location evidence="6">Cytoplasm</location>
    </subcellularLocation>
</comment>
<keyword evidence="3 6" id="KW-0597">Phosphoprotein</keyword>
<dbReference type="PANTHER" id="PTHR33359">
    <property type="entry name" value="MOLYBDOPTERIN SYNTHASE SULFUR CARRIER SUBUNIT"/>
    <property type="match status" value="1"/>
</dbReference>
<dbReference type="InterPro" id="IPR003749">
    <property type="entry name" value="ThiS/MoaD-like"/>
</dbReference>
<proteinExistence type="inferred from homology"/>
<accession>A0A7N0RCJ5</accession>
<keyword evidence="2 6" id="KW-0963">Cytoplasm</keyword>